<keyword evidence="5" id="KW-0808">Transferase</keyword>
<feature type="domain" description="Helicase C-terminal" evidence="18">
    <location>
        <begin position="273"/>
        <end position="424"/>
    </location>
</feature>
<evidence type="ECO:0000256" key="10">
    <source>
        <dbReference type="ARBA" id="ARBA00022840"/>
    </source>
</evidence>
<evidence type="ECO:0000259" key="18">
    <source>
        <dbReference type="PROSITE" id="PS51194"/>
    </source>
</evidence>
<dbReference type="Gene3D" id="3.30.420.10">
    <property type="entry name" value="Ribonuclease H-like superfamily/Ribonuclease H"/>
    <property type="match status" value="1"/>
</dbReference>
<dbReference type="FunFam" id="3.40.50.300:FF:000753">
    <property type="entry name" value="Polymerase (DNA directed), theta"/>
    <property type="match status" value="1"/>
</dbReference>
<dbReference type="GO" id="GO:0016787">
    <property type="term" value="F:hydrolase activity"/>
    <property type="evidence" value="ECO:0007669"/>
    <property type="project" value="UniProtKB-KW"/>
</dbReference>
<protein>
    <recommendedName>
        <fullName evidence="15">DNA polymerase theta</fullName>
        <ecNumber evidence="4">2.7.7.7</ecNumber>
    </recommendedName>
</protein>
<evidence type="ECO:0000256" key="11">
    <source>
        <dbReference type="ARBA" id="ARBA00022932"/>
    </source>
</evidence>
<evidence type="ECO:0000256" key="15">
    <source>
        <dbReference type="ARBA" id="ARBA00074669"/>
    </source>
</evidence>
<evidence type="ECO:0000313" key="19">
    <source>
        <dbReference type="EMBL" id="KAJ8796690.1"/>
    </source>
</evidence>
<organism evidence="19 20">
    <name type="scientific">Eschrichtius robustus</name>
    <name type="common">California gray whale</name>
    <name type="synonym">Eschrichtius gibbosus</name>
    <dbReference type="NCBI Taxonomy" id="9764"/>
    <lineage>
        <taxon>Eukaryota</taxon>
        <taxon>Metazoa</taxon>
        <taxon>Chordata</taxon>
        <taxon>Craniata</taxon>
        <taxon>Vertebrata</taxon>
        <taxon>Euteleostomi</taxon>
        <taxon>Mammalia</taxon>
        <taxon>Eutheria</taxon>
        <taxon>Laurasiatheria</taxon>
        <taxon>Artiodactyla</taxon>
        <taxon>Whippomorpha</taxon>
        <taxon>Cetacea</taxon>
        <taxon>Mysticeti</taxon>
        <taxon>Eschrichtiidae</taxon>
        <taxon>Eschrichtius</taxon>
    </lineage>
</organism>
<evidence type="ECO:0000256" key="14">
    <source>
        <dbReference type="ARBA" id="ARBA00049244"/>
    </source>
</evidence>
<evidence type="ECO:0000313" key="20">
    <source>
        <dbReference type="Proteomes" id="UP001159641"/>
    </source>
</evidence>
<keyword evidence="13" id="KW-0539">Nucleus</keyword>
<dbReference type="Pfam" id="PF21099">
    <property type="entry name" value="POLQ_helical"/>
    <property type="match status" value="1"/>
</dbReference>
<dbReference type="FunFam" id="1.10.3380.20:FF:000001">
    <property type="entry name" value="DNA polymerase theta"/>
    <property type="match status" value="1"/>
</dbReference>
<evidence type="ECO:0000256" key="16">
    <source>
        <dbReference type="SAM" id="MobiDB-lite"/>
    </source>
</evidence>
<dbReference type="Gene3D" id="1.20.1060.10">
    <property type="entry name" value="Taq DNA Polymerase, Chain T, domain 4"/>
    <property type="match status" value="1"/>
</dbReference>
<dbReference type="EMBL" id="JAIQCJ010000343">
    <property type="protein sequence ID" value="KAJ8796690.1"/>
    <property type="molecule type" value="Genomic_DNA"/>
</dbReference>
<comment type="similarity">
    <text evidence="3">Belongs to the DNA polymerase type-A family.</text>
</comment>
<dbReference type="PROSITE" id="PS51192">
    <property type="entry name" value="HELICASE_ATP_BIND_1"/>
    <property type="match status" value="1"/>
</dbReference>
<dbReference type="SUPFAM" id="SSF53098">
    <property type="entry name" value="Ribonuclease H-like"/>
    <property type="match status" value="1"/>
</dbReference>
<dbReference type="SMART" id="SM00490">
    <property type="entry name" value="HELICc"/>
    <property type="match status" value="1"/>
</dbReference>
<dbReference type="PANTHER" id="PTHR10133">
    <property type="entry name" value="DNA POLYMERASE I"/>
    <property type="match status" value="1"/>
</dbReference>
<keyword evidence="9" id="KW-0378">Hydrolase</keyword>
<dbReference type="Pfam" id="PF25453">
    <property type="entry name" value="DUF7898"/>
    <property type="match status" value="1"/>
</dbReference>
<dbReference type="GO" id="GO:0005524">
    <property type="term" value="F:ATP binding"/>
    <property type="evidence" value="ECO:0007669"/>
    <property type="project" value="UniProtKB-KW"/>
</dbReference>
<keyword evidence="11" id="KW-0239">DNA-directed DNA polymerase</keyword>
<dbReference type="PROSITE" id="PS51194">
    <property type="entry name" value="HELICASE_CTER"/>
    <property type="match status" value="1"/>
</dbReference>
<reference evidence="19 20" key="1">
    <citation type="submission" date="2022-11" db="EMBL/GenBank/DDBJ databases">
        <title>Whole genome sequence of Eschrichtius robustus ER-17-0199.</title>
        <authorList>
            <person name="Bruniche-Olsen A."/>
            <person name="Black A.N."/>
            <person name="Fields C.J."/>
            <person name="Walden K."/>
            <person name="Dewoody J.A."/>
        </authorList>
    </citation>
    <scope>NUCLEOTIDE SEQUENCE [LARGE SCALE GENOMIC DNA]</scope>
    <source>
        <strain evidence="19">ER-17-0199</strain>
        <tissue evidence="19">Blubber</tissue>
    </source>
</reference>
<comment type="catalytic activity">
    <reaction evidence="14">
        <text>DNA(n) + a 2'-deoxyribonucleoside 5'-triphosphate = DNA(n+1) + diphosphate</text>
        <dbReference type="Rhea" id="RHEA:22508"/>
        <dbReference type="Rhea" id="RHEA-COMP:17339"/>
        <dbReference type="Rhea" id="RHEA-COMP:17340"/>
        <dbReference type="ChEBI" id="CHEBI:33019"/>
        <dbReference type="ChEBI" id="CHEBI:61560"/>
        <dbReference type="ChEBI" id="CHEBI:173112"/>
        <dbReference type="EC" id="2.7.7.7"/>
    </reaction>
</comment>
<dbReference type="Gene3D" id="3.40.50.300">
    <property type="entry name" value="P-loop containing nucleotide triphosphate hydrolases"/>
    <property type="match status" value="3"/>
</dbReference>
<comment type="subcellular location">
    <subcellularLocation>
        <location evidence="2">Nucleus</location>
    </subcellularLocation>
</comment>
<evidence type="ECO:0000256" key="13">
    <source>
        <dbReference type="ARBA" id="ARBA00023242"/>
    </source>
</evidence>
<dbReference type="PANTHER" id="PTHR10133:SF62">
    <property type="entry name" value="DNA POLYMERASE THETA"/>
    <property type="match status" value="1"/>
</dbReference>
<keyword evidence="12" id="KW-0234">DNA repair</keyword>
<dbReference type="GO" id="GO:0003676">
    <property type="term" value="F:nucleic acid binding"/>
    <property type="evidence" value="ECO:0007669"/>
    <property type="project" value="InterPro"/>
</dbReference>
<dbReference type="InterPro" id="IPR001650">
    <property type="entry name" value="Helicase_C-like"/>
</dbReference>
<keyword evidence="8" id="KW-0227">DNA damage</keyword>
<sequence>MNLTRWSGKRRRSASGSDSFSGSGGDSSDSPPLLLSRPVLSPPPGLRRSLKDRGRPPARAAAPTSAGKTLVAELLILKRVLETGKKALFILPFVSVAKEKKYYFQSLFQEVGIKVDGYMGSTSPTGHFSSLDIAVCTIERANGLINRLIEENKMDLLGMVVVDELHMLGDSPRGYLLELLLTKISYITQKSASCQAYLASPLSNAVQIVGMSATLPNLELVASWLNAELYHTDFRPVPLLESVKIGNSIYDSSLKPVREFQPMLQVKGDEDHVVSLCYETIRDNHSVLLFCPSKKWCEKLADIIAHAFYSLHHQAEGLTFEERDILEGAFRQGQIRVLAATSTLSSGVNLPARRVIIRTPIFSGRPLDILTYKQMVGRAGRKGVDTVVDTLDIFADLQRAMKGFVLENDLHIVYLVTPVFEDWTTIDWYRFLCLWEKLPASMKRVAELVGVEEGFLARCVKGKVVARTEKQHRQMAIHKRFFTSLVLLDLISEVPLKEINQKYGCSRGQIQSLQQSAAVYAGMITVFSNRLGWHNMELLLSQFQKRLTFGIQRELCDLVRVSLLNAQRARFLYASGFLTVADLARADVAEVESVLKNAVPFKSDVKSEGWEKIGNTSLVSCSEIFKNTRRIQDPVQFTGSQNKNVTHQATSVVSENGRVLAVESEKKNEALIQNDSKNQHVNVKHHDTHPINQCLEKQFDKQTNTYTKLKKPVARQMPYETDSSYMNRDSNVVMKCESTKLNAEENKSSNLQVSEDNISSTEIPSGVHLLSGAFGKSGGQCENILNTLRVQVKTDAYAADRTKNNHVSDLGLDLCDFEDSFYLDTQSEKIIQQIATENGKQEGAKDTSLATGMMQKSLDKQSSVSSFQKEIHITFPGEQHSPGLTNHLKLKTVDAMKQSTDSHGVDNLTPESPIFYSPILIGENDPCFKGNELSVTDSQLNSFLQGYQTQEAMKPVIPLVPKMRTPTDIEVEHLPVPETSLNLSGSLLFDSFSEEYLVEEQPPDVQAKERLPSEITSVHFGDSLCLQPEGPIKKSDVNENQDNQQPLSCFSDESTVFSEMDSAQMVEALDTVDVFPVQEKHNTAGSLRVLELSDPVIVVSSSQESPIGDDGIPVKGCDGILVVGLAVCWGGRDAYYFSLQKEQKHSEISASLAPPSLDPSLTVKDRMWNLQSCFQKESDKERSVIIYDFIQSYKILLLSCGISLEQSFEDPKVACWLLDPDSKEPTLHGIVSRFLPHELPLLEEIETGQGTQSLGLNVTTEHSGRYRASVESILIFSSMSQLNSLLKKENLQDVFCKVEMPSQYCLALLELNGIGFSTAECESQKHIMQAKLDAIETQAYQLAGHSFSFTSSDDIAEVV</sequence>
<accession>A0AB34HZV1</accession>
<dbReference type="InterPro" id="IPR012337">
    <property type="entry name" value="RNaseH-like_sf"/>
</dbReference>
<evidence type="ECO:0000256" key="3">
    <source>
        <dbReference type="ARBA" id="ARBA00007705"/>
    </source>
</evidence>
<dbReference type="InterPro" id="IPR014001">
    <property type="entry name" value="Helicase_ATP-bd"/>
</dbReference>
<keyword evidence="7" id="KW-0547">Nucleotide-binding</keyword>
<feature type="domain" description="Helicase ATP-binding" evidence="17">
    <location>
        <begin position="49"/>
        <end position="233"/>
    </location>
</feature>
<dbReference type="CDD" id="cd18026">
    <property type="entry name" value="DEXHc_POLQ-like"/>
    <property type="match status" value="1"/>
</dbReference>
<dbReference type="InterPro" id="IPR043502">
    <property type="entry name" value="DNA/RNA_pol_sf"/>
</dbReference>
<dbReference type="SUPFAM" id="SSF56672">
    <property type="entry name" value="DNA/RNA polymerases"/>
    <property type="match status" value="1"/>
</dbReference>
<dbReference type="Proteomes" id="UP001159641">
    <property type="component" value="Unassembled WGS sequence"/>
</dbReference>
<dbReference type="InterPro" id="IPR036397">
    <property type="entry name" value="RNaseH_sf"/>
</dbReference>
<evidence type="ECO:0000256" key="7">
    <source>
        <dbReference type="ARBA" id="ARBA00022741"/>
    </source>
</evidence>
<evidence type="ECO:0000256" key="8">
    <source>
        <dbReference type="ARBA" id="ARBA00022763"/>
    </source>
</evidence>
<dbReference type="Pfam" id="PF00270">
    <property type="entry name" value="DEAD"/>
    <property type="match status" value="1"/>
</dbReference>
<keyword evidence="10" id="KW-0067">ATP-binding</keyword>
<dbReference type="SMART" id="SM00487">
    <property type="entry name" value="DEXDc"/>
    <property type="match status" value="1"/>
</dbReference>
<dbReference type="GO" id="GO:0006261">
    <property type="term" value="P:DNA-templated DNA replication"/>
    <property type="evidence" value="ECO:0007669"/>
    <property type="project" value="InterPro"/>
</dbReference>
<feature type="compositionally biased region" description="Low complexity" evidence="16">
    <location>
        <begin position="14"/>
        <end position="39"/>
    </location>
</feature>
<evidence type="ECO:0000256" key="2">
    <source>
        <dbReference type="ARBA" id="ARBA00004123"/>
    </source>
</evidence>
<dbReference type="InterPro" id="IPR027417">
    <property type="entry name" value="P-loop_NTPase"/>
</dbReference>
<name>A0AB34HZV1_ESCRO</name>
<evidence type="ECO:0000256" key="9">
    <source>
        <dbReference type="ARBA" id="ARBA00022801"/>
    </source>
</evidence>
<dbReference type="SUPFAM" id="SSF158702">
    <property type="entry name" value="Sec63 N-terminal domain-like"/>
    <property type="match status" value="1"/>
</dbReference>
<dbReference type="GO" id="GO:0005634">
    <property type="term" value="C:nucleus"/>
    <property type="evidence" value="ECO:0007669"/>
    <property type="project" value="UniProtKB-SubCell"/>
</dbReference>
<dbReference type="InterPro" id="IPR048960">
    <property type="entry name" value="POLQ-like_helical"/>
</dbReference>
<dbReference type="CDD" id="cd18795">
    <property type="entry name" value="SF2_C_Ski2"/>
    <property type="match status" value="1"/>
</dbReference>
<dbReference type="EC" id="2.7.7.7" evidence="4"/>
<dbReference type="Pfam" id="PF00271">
    <property type="entry name" value="Helicase_C"/>
    <property type="match status" value="1"/>
</dbReference>
<proteinExistence type="inferred from homology"/>
<evidence type="ECO:0000256" key="4">
    <source>
        <dbReference type="ARBA" id="ARBA00012417"/>
    </source>
</evidence>
<dbReference type="GO" id="GO:0097681">
    <property type="term" value="P:double-strand break repair via alternative nonhomologous end joining"/>
    <property type="evidence" value="ECO:0007669"/>
    <property type="project" value="UniProtKB-ARBA"/>
</dbReference>
<evidence type="ECO:0000256" key="5">
    <source>
        <dbReference type="ARBA" id="ARBA00022679"/>
    </source>
</evidence>
<evidence type="ECO:0000256" key="12">
    <source>
        <dbReference type="ARBA" id="ARBA00023204"/>
    </source>
</evidence>
<evidence type="ECO:0000256" key="6">
    <source>
        <dbReference type="ARBA" id="ARBA00022695"/>
    </source>
</evidence>
<keyword evidence="20" id="KW-1185">Reference proteome</keyword>
<dbReference type="InterPro" id="IPR002298">
    <property type="entry name" value="DNA_polymerase_A"/>
</dbReference>
<comment type="caution">
    <text evidence="19">The sequence shown here is derived from an EMBL/GenBank/DDBJ whole genome shotgun (WGS) entry which is preliminary data.</text>
</comment>
<comment type="cofactor">
    <cofactor evidence="1">
        <name>Mg(2+)</name>
        <dbReference type="ChEBI" id="CHEBI:18420"/>
    </cofactor>
</comment>
<dbReference type="GO" id="GO:0003887">
    <property type="term" value="F:DNA-directed DNA polymerase activity"/>
    <property type="evidence" value="ECO:0007669"/>
    <property type="project" value="UniProtKB-KW"/>
</dbReference>
<dbReference type="InterPro" id="IPR057220">
    <property type="entry name" value="DUF7898"/>
</dbReference>
<dbReference type="Gene3D" id="1.10.3380.20">
    <property type="match status" value="1"/>
</dbReference>
<evidence type="ECO:0000256" key="1">
    <source>
        <dbReference type="ARBA" id="ARBA00001946"/>
    </source>
</evidence>
<dbReference type="SUPFAM" id="SSF52540">
    <property type="entry name" value="P-loop containing nucleoside triphosphate hydrolases"/>
    <property type="match status" value="1"/>
</dbReference>
<gene>
    <name evidence="19" type="ORF">J1605_017793</name>
</gene>
<dbReference type="InterPro" id="IPR011545">
    <property type="entry name" value="DEAD/DEAH_box_helicase_dom"/>
</dbReference>
<feature type="region of interest" description="Disordered" evidence="16">
    <location>
        <begin position="1"/>
        <end position="64"/>
    </location>
</feature>
<keyword evidence="6" id="KW-0548">Nucleotidyltransferase</keyword>
<evidence type="ECO:0000259" key="17">
    <source>
        <dbReference type="PROSITE" id="PS51192"/>
    </source>
</evidence>
<dbReference type="FunFam" id="3.30.420.10:FF:000066">
    <property type="entry name" value="DNA polymerase theta"/>
    <property type="match status" value="1"/>
</dbReference>